<gene>
    <name evidence="1" type="ORF">FVZTVLPZ_CDS0014</name>
</gene>
<dbReference type="EMBL" id="OR472445">
    <property type="protein sequence ID" value="WNV45511.1"/>
    <property type="molecule type" value="Genomic_DNA"/>
</dbReference>
<accession>A0AB38Z3W1</accession>
<keyword evidence="1" id="KW-0540">Nuclease</keyword>
<reference evidence="1" key="1">
    <citation type="submission" date="2023-08" db="EMBL/GenBank/DDBJ databases">
        <authorList>
            <person name="Rotman E.R."/>
            <person name="Mimee M."/>
        </authorList>
    </citation>
    <scope>NUCLEOTIDE SEQUENCE</scope>
</reference>
<name>A0AB38Z3W1_9CAUD</name>
<protein>
    <submittedName>
        <fullName evidence="1">HNH endonuclease</fullName>
    </submittedName>
</protein>
<keyword evidence="1" id="KW-0378">Hydrolase</keyword>
<keyword evidence="1" id="KW-0255">Endonuclease</keyword>
<dbReference type="Gene3D" id="3.90.75.20">
    <property type="match status" value="1"/>
</dbReference>
<sequence length="181" mass="20936">MKTDFGIGKQHEFSADFLRELFHVDPFTGVATWLKRPGETKECKRWNTRYAGKQVGHLHKSGYLRVKLLGKTHLLHRLIFTWYHDKSCMFIDHKDNNRLNNAIFNLRPCNKKQNVRNSRLRISNSSGYKNVWLHKPTGKWGVSVTGDQGLVYLGLYVEKETAAAVAKKARHLLQGEFGRDV</sequence>
<dbReference type="SUPFAM" id="SSF54060">
    <property type="entry name" value="His-Me finger endonucleases"/>
    <property type="match status" value="1"/>
</dbReference>
<organism evidence="1">
    <name type="scientific">Klebsiella phage vB_KpnM_Iguana_ER37</name>
    <dbReference type="NCBI Taxonomy" id="3076781"/>
    <lineage>
        <taxon>Viruses</taxon>
        <taxon>Duplodnaviria</taxon>
        <taxon>Heunggongvirae</taxon>
        <taxon>Uroviricota</taxon>
        <taxon>Caudoviricetes</taxon>
    </lineage>
</organism>
<evidence type="ECO:0000313" key="1">
    <source>
        <dbReference type="EMBL" id="WNV45511.1"/>
    </source>
</evidence>
<dbReference type="InterPro" id="IPR044925">
    <property type="entry name" value="His-Me_finger_sf"/>
</dbReference>
<proteinExistence type="predicted"/>
<dbReference type="GO" id="GO:0004519">
    <property type="term" value="F:endonuclease activity"/>
    <property type="evidence" value="ECO:0007669"/>
    <property type="project" value="UniProtKB-KW"/>
</dbReference>